<evidence type="ECO:0000313" key="1">
    <source>
        <dbReference type="EMBL" id="GLI02708.1"/>
    </source>
</evidence>
<keyword evidence="2" id="KW-1185">Reference proteome</keyword>
<protein>
    <submittedName>
        <fullName evidence="1">Uncharacterized protein</fullName>
    </submittedName>
</protein>
<dbReference type="PANTHER" id="PTHR37954">
    <property type="entry name" value="BLL4979 PROTEIN"/>
    <property type="match status" value="1"/>
</dbReference>
<dbReference type="InterPro" id="IPR003748">
    <property type="entry name" value="DUF169"/>
</dbReference>
<dbReference type="RefSeq" id="WP_281904369.1">
    <property type="nucleotide sequence ID" value="NZ_BSDI01000068.1"/>
</dbReference>
<gene>
    <name evidence="1" type="ORF">Pa4123_79860</name>
</gene>
<dbReference type="Proteomes" id="UP001144280">
    <property type="component" value="Unassembled WGS sequence"/>
</dbReference>
<organism evidence="1 2">
    <name type="scientific">Phytohabitans aurantiacus</name>
    <dbReference type="NCBI Taxonomy" id="3016789"/>
    <lineage>
        <taxon>Bacteria</taxon>
        <taxon>Bacillati</taxon>
        <taxon>Actinomycetota</taxon>
        <taxon>Actinomycetes</taxon>
        <taxon>Micromonosporales</taxon>
        <taxon>Micromonosporaceae</taxon>
    </lineage>
</organism>
<comment type="caution">
    <text evidence="1">The sequence shown here is derived from an EMBL/GenBank/DDBJ whole genome shotgun (WGS) entry which is preliminary data.</text>
</comment>
<sequence length="239" mass="25635">MTEYRTLATDIRTLLALDTPAIAVAFLAEQPAGIPKTSTVSPSACAFWRHAEQQVFYATAEQHFNCQVGAMVMGFSLPTEITDQLGGLMESMCAVGYLAPEEAGKVPAVQGQPTGIMYGPLTDFPVTPHAILLWLTARQAMLYNEATGAAAWTSEAVRVGSRPGCAAIPVAKESGTPALTLGCAGMRTFTEVADDRMLAVVPGDRLAWFADRLRATSQANAEMRSYYQRRKAEVTASQP</sequence>
<dbReference type="PANTHER" id="PTHR37954:SF3">
    <property type="entry name" value="DUF169 DOMAIN-CONTAINING PROTEIN"/>
    <property type="match status" value="1"/>
</dbReference>
<evidence type="ECO:0000313" key="2">
    <source>
        <dbReference type="Proteomes" id="UP001144280"/>
    </source>
</evidence>
<reference evidence="1" key="1">
    <citation type="submission" date="2022-12" db="EMBL/GenBank/DDBJ databases">
        <title>New Phytohabitans aurantiacus sp. RD004123 nov., an actinomycete isolated from soil.</title>
        <authorList>
            <person name="Triningsih D.W."/>
            <person name="Harunari E."/>
            <person name="Igarashi Y."/>
        </authorList>
    </citation>
    <scope>NUCLEOTIDE SEQUENCE</scope>
    <source>
        <strain evidence="1">RD004123</strain>
    </source>
</reference>
<proteinExistence type="predicted"/>
<dbReference type="Pfam" id="PF02596">
    <property type="entry name" value="DUF169"/>
    <property type="match status" value="1"/>
</dbReference>
<accession>A0ABQ5R800</accession>
<dbReference type="EMBL" id="BSDI01000068">
    <property type="protein sequence ID" value="GLI02708.1"/>
    <property type="molecule type" value="Genomic_DNA"/>
</dbReference>
<name>A0ABQ5R800_9ACTN</name>